<dbReference type="KEGG" id="mcab:HXZ27_06095"/>
<gene>
    <name evidence="3" type="ORF">HXZ27_06095</name>
</gene>
<dbReference type="InterPro" id="IPR050900">
    <property type="entry name" value="Transposase_IS3/IS150/IS904"/>
</dbReference>
<feature type="domain" description="HTH-like" evidence="2">
    <location>
        <begin position="69"/>
        <end position="118"/>
    </location>
</feature>
<feature type="compositionally biased region" description="Basic and acidic residues" evidence="1">
    <location>
        <begin position="234"/>
        <end position="246"/>
    </location>
</feature>
<evidence type="ECO:0000256" key="1">
    <source>
        <dbReference type="SAM" id="MobiDB-lite"/>
    </source>
</evidence>
<dbReference type="EMBL" id="CP058322">
    <property type="protein sequence ID" value="QLD23831.1"/>
    <property type="molecule type" value="Genomic_DNA"/>
</dbReference>
<dbReference type="Proteomes" id="UP000509335">
    <property type="component" value="Chromosome"/>
</dbReference>
<dbReference type="AlphaFoldDB" id="A0A7H8XJY4"/>
<evidence type="ECO:0000259" key="2">
    <source>
        <dbReference type="Pfam" id="PF13276"/>
    </source>
</evidence>
<evidence type="ECO:0000313" key="3">
    <source>
        <dbReference type="EMBL" id="QLD23831.1"/>
    </source>
</evidence>
<proteinExistence type="predicted"/>
<organism evidence="3 4">
    <name type="scientific">Micromonospora carbonacea</name>
    <dbReference type="NCBI Taxonomy" id="47853"/>
    <lineage>
        <taxon>Bacteria</taxon>
        <taxon>Bacillati</taxon>
        <taxon>Actinomycetota</taxon>
        <taxon>Actinomycetes</taxon>
        <taxon>Micromonosporales</taxon>
        <taxon>Micromonosporaceae</taxon>
        <taxon>Micromonospora</taxon>
    </lineage>
</organism>
<sequence length="261" mass="28877">MVGIPTWLTGSTPPPADLGQSDAGKSTYPVRLLCRLLGVGHSAFYDWLRQGRRRAHERERHDRQRVEITQQAWPEHRGVHGARRLTAELHERGHRWNRKSVARPMRLAGIEGAHRRRRGEGRRKAASTATAPDLVQRQFTATGPNGSRAPTEHRTIGTETRKAPTRGGTPGQSLFGGAPPGTRTPNPRIKRLTLVDSLLLGVAGVHLFAVGPQLQRDGVRPSPSRAGPVHRARAPTEHPVRRRVDDQPPAGHRVTVDPEPW</sequence>
<feature type="region of interest" description="Disordered" evidence="1">
    <location>
        <begin position="215"/>
        <end position="261"/>
    </location>
</feature>
<dbReference type="PANTHER" id="PTHR46889:SF4">
    <property type="entry name" value="TRANSPOSASE INSO FOR INSERTION SEQUENCE ELEMENT IS911B-RELATED"/>
    <property type="match status" value="1"/>
</dbReference>
<feature type="compositionally biased region" description="Basic and acidic residues" evidence="1">
    <location>
        <begin position="150"/>
        <end position="162"/>
    </location>
</feature>
<protein>
    <submittedName>
        <fullName evidence="3">Transposase</fullName>
    </submittedName>
</protein>
<accession>A0A7H8XJY4</accession>
<dbReference type="Pfam" id="PF13276">
    <property type="entry name" value="HTH_21"/>
    <property type="match status" value="1"/>
</dbReference>
<dbReference type="PANTHER" id="PTHR46889">
    <property type="entry name" value="TRANSPOSASE INSF FOR INSERTION SEQUENCE IS3B-RELATED"/>
    <property type="match status" value="1"/>
</dbReference>
<dbReference type="InterPro" id="IPR025948">
    <property type="entry name" value="HTH-like_dom"/>
</dbReference>
<feature type="region of interest" description="Disordered" evidence="1">
    <location>
        <begin position="139"/>
        <end position="187"/>
    </location>
</feature>
<reference evidence="3 4" key="1">
    <citation type="submission" date="2020-07" db="EMBL/GenBank/DDBJ databases">
        <title>A bifunctional nitrone conjugated secondary metabolite targeting the ribosome.</title>
        <authorList>
            <person name="Limbrick E.M."/>
            <person name="Graf M."/>
            <person name="Derewacz D.K."/>
            <person name="Nguyen F."/>
            <person name="Spraggins J.M."/>
            <person name="Wieland M."/>
            <person name="Ynigez-Gutierrez A.E."/>
            <person name="Reisman B.J."/>
            <person name="Zinshteyn B."/>
            <person name="McCulloch K."/>
            <person name="Iverson T.M."/>
            <person name="Green R."/>
            <person name="Wilson D.N."/>
            <person name="Bachmann B.O."/>
        </authorList>
    </citation>
    <scope>NUCLEOTIDE SEQUENCE [LARGE SCALE GENOMIC DNA]</scope>
    <source>
        <strain evidence="4">aurantiaca</strain>
    </source>
</reference>
<feature type="region of interest" description="Disordered" evidence="1">
    <location>
        <begin position="1"/>
        <end position="23"/>
    </location>
</feature>
<evidence type="ECO:0000313" key="4">
    <source>
        <dbReference type="Proteomes" id="UP000509335"/>
    </source>
</evidence>
<name>A0A7H8XJY4_9ACTN</name>